<dbReference type="Proteomes" id="UP000247681">
    <property type="component" value="Unassembled WGS sequence"/>
</dbReference>
<keyword evidence="1" id="KW-0812">Transmembrane</keyword>
<dbReference type="AlphaFoldDB" id="A0A2V4BZ53"/>
<evidence type="ECO:0000256" key="1">
    <source>
        <dbReference type="SAM" id="Phobius"/>
    </source>
</evidence>
<keyword evidence="1" id="KW-1133">Transmembrane helix</keyword>
<evidence type="ECO:0000313" key="3">
    <source>
        <dbReference type="Proteomes" id="UP000247681"/>
    </source>
</evidence>
<feature type="transmembrane region" description="Helical" evidence="1">
    <location>
        <begin position="12"/>
        <end position="34"/>
    </location>
</feature>
<proteinExistence type="predicted"/>
<organism evidence="2 3">
    <name type="scientific">Flavobacterium hydrophilum</name>
    <dbReference type="NCBI Taxonomy" id="2211445"/>
    <lineage>
        <taxon>Bacteria</taxon>
        <taxon>Pseudomonadati</taxon>
        <taxon>Bacteroidota</taxon>
        <taxon>Flavobacteriia</taxon>
        <taxon>Flavobacteriales</taxon>
        <taxon>Flavobacteriaceae</taxon>
        <taxon>Flavobacterium</taxon>
    </lineage>
</organism>
<name>A0A2V4BZ53_9FLAO</name>
<sequence length="63" mass="7376">MNFFFSKFSIAFSLKLIASFFIGDLLTVIIVSSLQEKRKRKIMKQKNGDRSIKLTFPEFNNKL</sequence>
<reference evidence="2 3" key="1">
    <citation type="submission" date="2018-05" db="EMBL/GenBank/DDBJ databases">
        <title>Flavobacterium sp. strain IMCC34758, incomplete genome.</title>
        <authorList>
            <person name="Joung Y."/>
        </authorList>
    </citation>
    <scope>NUCLEOTIDE SEQUENCE [LARGE SCALE GENOMIC DNA]</scope>
    <source>
        <strain evidence="2 3">IMCC34758</strain>
    </source>
</reference>
<keyword evidence="1" id="KW-0472">Membrane</keyword>
<gene>
    <name evidence="2" type="ORF">DMB68_17970</name>
</gene>
<protein>
    <submittedName>
        <fullName evidence="2">Uncharacterized protein</fullName>
    </submittedName>
</protein>
<evidence type="ECO:0000313" key="2">
    <source>
        <dbReference type="EMBL" id="PXY44308.1"/>
    </source>
</evidence>
<dbReference type="EMBL" id="QJHL01000004">
    <property type="protein sequence ID" value="PXY44308.1"/>
    <property type="molecule type" value="Genomic_DNA"/>
</dbReference>
<keyword evidence="3" id="KW-1185">Reference proteome</keyword>
<comment type="caution">
    <text evidence="2">The sequence shown here is derived from an EMBL/GenBank/DDBJ whole genome shotgun (WGS) entry which is preliminary data.</text>
</comment>
<accession>A0A2V4BZ53</accession>